<feature type="compositionally biased region" description="Low complexity" evidence="1">
    <location>
        <begin position="10"/>
        <end position="21"/>
    </location>
</feature>
<name>T1FCP5_HELRO</name>
<dbReference type="GeneID" id="20206594"/>
<evidence type="ECO:0000313" key="4">
    <source>
        <dbReference type="Proteomes" id="UP000015101"/>
    </source>
</evidence>
<sequence length="145" mass="16687">MTAMQTSMLPTTPATTSPNNSRNQNFKGPEKSIKDTREMRKIKLQRKVETFKMALVGCWYQRSSHSAGTKLITLGTSKRMLENLKFINRIVNDQNDLLEDLLLIRQSLMEIGLLSPLHGPRFKYLQLVEPNFFFSPFYSQKSESA</sequence>
<dbReference type="HOGENOM" id="CLU_1788960_0_0_1"/>
<accession>T1FCP5</accession>
<protein>
    <submittedName>
        <fullName evidence="2 3">Uncharacterized protein</fullName>
    </submittedName>
</protein>
<dbReference type="EMBL" id="KB097336">
    <property type="protein sequence ID" value="ESN97628.1"/>
    <property type="molecule type" value="Genomic_DNA"/>
</dbReference>
<organism evidence="3 4">
    <name type="scientific">Helobdella robusta</name>
    <name type="common">Californian leech</name>
    <dbReference type="NCBI Taxonomy" id="6412"/>
    <lineage>
        <taxon>Eukaryota</taxon>
        <taxon>Metazoa</taxon>
        <taxon>Spiralia</taxon>
        <taxon>Lophotrochozoa</taxon>
        <taxon>Annelida</taxon>
        <taxon>Clitellata</taxon>
        <taxon>Hirudinea</taxon>
        <taxon>Rhynchobdellida</taxon>
        <taxon>Glossiphoniidae</taxon>
        <taxon>Helobdella</taxon>
    </lineage>
</organism>
<evidence type="ECO:0000313" key="3">
    <source>
        <dbReference type="EnsemblMetazoa" id="HelroP178072"/>
    </source>
</evidence>
<keyword evidence="4" id="KW-1185">Reference proteome</keyword>
<reference evidence="4" key="1">
    <citation type="submission" date="2012-12" db="EMBL/GenBank/DDBJ databases">
        <authorList>
            <person name="Hellsten U."/>
            <person name="Grimwood J."/>
            <person name="Chapman J.A."/>
            <person name="Shapiro H."/>
            <person name="Aerts A."/>
            <person name="Otillar R.P."/>
            <person name="Terry A.Y."/>
            <person name="Boore J.L."/>
            <person name="Simakov O."/>
            <person name="Marletaz F."/>
            <person name="Cho S.-J."/>
            <person name="Edsinger-Gonzales E."/>
            <person name="Havlak P."/>
            <person name="Kuo D.-H."/>
            <person name="Larsson T."/>
            <person name="Lv J."/>
            <person name="Arendt D."/>
            <person name="Savage R."/>
            <person name="Osoegawa K."/>
            <person name="de Jong P."/>
            <person name="Lindberg D.R."/>
            <person name="Seaver E.C."/>
            <person name="Weisblat D.A."/>
            <person name="Putnam N.H."/>
            <person name="Grigoriev I.V."/>
            <person name="Rokhsar D.S."/>
        </authorList>
    </citation>
    <scope>NUCLEOTIDE SEQUENCE</scope>
</reference>
<dbReference type="EnsemblMetazoa" id="HelroT178072">
    <property type="protein sequence ID" value="HelroP178072"/>
    <property type="gene ID" value="HelroG178072"/>
</dbReference>
<dbReference type="CTD" id="20206594"/>
<feature type="region of interest" description="Disordered" evidence="1">
    <location>
        <begin position="1"/>
        <end position="36"/>
    </location>
</feature>
<reference evidence="3" key="3">
    <citation type="submission" date="2015-06" db="UniProtKB">
        <authorList>
            <consortium name="EnsemblMetazoa"/>
        </authorList>
    </citation>
    <scope>IDENTIFICATION</scope>
</reference>
<dbReference type="AlphaFoldDB" id="T1FCP5"/>
<evidence type="ECO:0000256" key="1">
    <source>
        <dbReference type="SAM" id="MobiDB-lite"/>
    </source>
</evidence>
<gene>
    <name evidence="3" type="primary">20206594</name>
    <name evidence="2" type="ORF">HELRODRAFT_178072</name>
</gene>
<dbReference type="EMBL" id="AMQM01006283">
    <property type="status" value="NOT_ANNOTATED_CDS"/>
    <property type="molecule type" value="Genomic_DNA"/>
</dbReference>
<dbReference type="Proteomes" id="UP000015101">
    <property type="component" value="Unassembled WGS sequence"/>
</dbReference>
<reference evidence="2 4" key="2">
    <citation type="journal article" date="2013" name="Nature">
        <title>Insights into bilaterian evolution from three spiralian genomes.</title>
        <authorList>
            <person name="Simakov O."/>
            <person name="Marletaz F."/>
            <person name="Cho S.J."/>
            <person name="Edsinger-Gonzales E."/>
            <person name="Havlak P."/>
            <person name="Hellsten U."/>
            <person name="Kuo D.H."/>
            <person name="Larsson T."/>
            <person name="Lv J."/>
            <person name="Arendt D."/>
            <person name="Savage R."/>
            <person name="Osoegawa K."/>
            <person name="de Jong P."/>
            <person name="Grimwood J."/>
            <person name="Chapman J.A."/>
            <person name="Shapiro H."/>
            <person name="Aerts A."/>
            <person name="Otillar R.P."/>
            <person name="Terry A.Y."/>
            <person name="Boore J.L."/>
            <person name="Grigoriev I.V."/>
            <person name="Lindberg D.R."/>
            <person name="Seaver E.C."/>
            <person name="Weisblat D.A."/>
            <person name="Putnam N.H."/>
            <person name="Rokhsar D.S."/>
        </authorList>
    </citation>
    <scope>NUCLEOTIDE SEQUENCE</scope>
</reference>
<proteinExistence type="predicted"/>
<dbReference type="RefSeq" id="XP_009024438.1">
    <property type="nucleotide sequence ID" value="XM_009026190.1"/>
</dbReference>
<dbReference type="KEGG" id="hro:HELRODRAFT_178072"/>
<dbReference type="InParanoid" id="T1FCP5"/>
<evidence type="ECO:0000313" key="2">
    <source>
        <dbReference type="EMBL" id="ESN97628.1"/>
    </source>
</evidence>